<keyword evidence="8 9" id="KW-0472">Membrane</keyword>
<evidence type="ECO:0000256" key="8">
    <source>
        <dbReference type="ARBA" id="ARBA00023136"/>
    </source>
</evidence>
<gene>
    <name evidence="12" type="ORF">COA17_05275</name>
</gene>
<dbReference type="Proteomes" id="UP000218784">
    <property type="component" value="Unassembled WGS sequence"/>
</dbReference>
<dbReference type="InterPro" id="IPR024961">
    <property type="entry name" value="T2SS_GspC_N"/>
</dbReference>
<evidence type="ECO:0000256" key="7">
    <source>
        <dbReference type="ARBA" id="ARBA00022989"/>
    </source>
</evidence>
<reference evidence="12 13" key="1">
    <citation type="submission" date="2017-09" db="EMBL/GenBank/DDBJ databases">
        <title>Sphingomonas ginsenosidimutans KACC 14949, whole genome shotgun sequence.</title>
        <authorList>
            <person name="Feng G."/>
            <person name="Zhu H."/>
        </authorList>
    </citation>
    <scope>NUCLEOTIDE SEQUENCE [LARGE SCALE GENOMIC DNA]</scope>
    <source>
        <strain evidence="12 13">KACC 14949</strain>
    </source>
</reference>
<keyword evidence="6" id="KW-0653">Protein transport</keyword>
<feature type="domain" description="PDZ" evidence="11">
    <location>
        <begin position="214"/>
        <end position="270"/>
    </location>
</feature>
<dbReference type="GO" id="GO:0005886">
    <property type="term" value="C:plasma membrane"/>
    <property type="evidence" value="ECO:0007669"/>
    <property type="project" value="UniProtKB-SubCell"/>
</dbReference>
<evidence type="ECO:0000256" key="9">
    <source>
        <dbReference type="SAM" id="Phobius"/>
    </source>
</evidence>
<evidence type="ECO:0000256" key="6">
    <source>
        <dbReference type="ARBA" id="ARBA00022927"/>
    </source>
</evidence>
<keyword evidence="5 9" id="KW-0812">Transmembrane</keyword>
<dbReference type="GO" id="GO:0015031">
    <property type="term" value="P:protein transport"/>
    <property type="evidence" value="ECO:0007669"/>
    <property type="project" value="UniProtKB-KW"/>
</dbReference>
<dbReference type="Pfam" id="PF11356">
    <property type="entry name" value="T2SSC"/>
    <property type="match status" value="1"/>
</dbReference>
<comment type="subcellular location">
    <subcellularLocation>
        <location evidence="1">Cell inner membrane</location>
    </subcellularLocation>
</comment>
<keyword evidence="3" id="KW-1003">Cell membrane</keyword>
<feature type="domain" description="Type II secretion system protein GspC N-terminal" evidence="10">
    <location>
        <begin position="27"/>
        <end position="153"/>
    </location>
</feature>
<evidence type="ECO:0000256" key="5">
    <source>
        <dbReference type="ARBA" id="ARBA00022692"/>
    </source>
</evidence>
<keyword evidence="7 9" id="KW-1133">Transmembrane helix</keyword>
<dbReference type="Pfam" id="PF13180">
    <property type="entry name" value="PDZ_2"/>
    <property type="match status" value="1"/>
</dbReference>
<dbReference type="InterPro" id="IPR001478">
    <property type="entry name" value="PDZ"/>
</dbReference>
<dbReference type="SUPFAM" id="SSF50156">
    <property type="entry name" value="PDZ domain-like"/>
    <property type="match status" value="1"/>
</dbReference>
<evidence type="ECO:0000313" key="13">
    <source>
        <dbReference type="Proteomes" id="UP000218784"/>
    </source>
</evidence>
<dbReference type="EMBL" id="NWVD01000001">
    <property type="protein sequence ID" value="PCG10783.1"/>
    <property type="molecule type" value="Genomic_DNA"/>
</dbReference>
<dbReference type="Gene3D" id="2.30.30.830">
    <property type="match status" value="1"/>
</dbReference>
<keyword evidence="4" id="KW-0997">Cell inner membrane</keyword>
<organism evidence="12 13">
    <name type="scientific">Sphingomonas ginsenosidimutans</name>
    <dbReference type="NCBI Taxonomy" id="862134"/>
    <lineage>
        <taxon>Bacteria</taxon>
        <taxon>Pseudomonadati</taxon>
        <taxon>Pseudomonadota</taxon>
        <taxon>Alphaproteobacteria</taxon>
        <taxon>Sphingomonadales</taxon>
        <taxon>Sphingomonadaceae</taxon>
        <taxon>Sphingomonas</taxon>
    </lineage>
</organism>
<dbReference type="InterPro" id="IPR036034">
    <property type="entry name" value="PDZ_sf"/>
</dbReference>
<dbReference type="RefSeq" id="WP_096610551.1">
    <property type="nucleotide sequence ID" value="NZ_NWVD01000001.1"/>
</dbReference>
<dbReference type="AlphaFoldDB" id="A0A2A4I3F2"/>
<evidence type="ECO:0000313" key="12">
    <source>
        <dbReference type="EMBL" id="PCG10783.1"/>
    </source>
</evidence>
<protein>
    <submittedName>
        <fullName evidence="12">Type II secretory protein PulC</fullName>
    </submittedName>
</protein>
<evidence type="ECO:0000259" key="10">
    <source>
        <dbReference type="Pfam" id="PF11356"/>
    </source>
</evidence>
<evidence type="ECO:0000259" key="11">
    <source>
        <dbReference type="Pfam" id="PF13180"/>
    </source>
</evidence>
<accession>A0A2A4I3F2</accession>
<sequence length="272" mass="27154">MRLKFDARARAILRRLPVVSIYSAAELLLLAGLAVQCARLLWVIVTPVAPLGAWMPAAPTIPADPAGVLAGFDPFYRVTGGQAPAAAASLQLTLFGTRMDAAGGRGSAIVAGPDGIQKSVSVGEEVTPGVTLKAVAFDHVTLDRGGATQELFLDPASSTGAAPAASTASVTGPAAPAAAGVTLPVERLRADIGAIPRIEGGRVTGLTVRGQGGGSFAAAGLRDGDVVTQVGGKPVAGAGDLERLVRDSAAGGTLSLTVERDGQALPLSIPVS</sequence>
<feature type="transmembrane region" description="Helical" evidence="9">
    <location>
        <begin position="21"/>
        <end position="45"/>
    </location>
</feature>
<evidence type="ECO:0000256" key="1">
    <source>
        <dbReference type="ARBA" id="ARBA00004533"/>
    </source>
</evidence>
<evidence type="ECO:0000256" key="4">
    <source>
        <dbReference type="ARBA" id="ARBA00022519"/>
    </source>
</evidence>
<name>A0A2A4I3F2_9SPHN</name>
<keyword evidence="2" id="KW-0813">Transport</keyword>
<evidence type="ECO:0000256" key="3">
    <source>
        <dbReference type="ARBA" id="ARBA00022475"/>
    </source>
</evidence>
<keyword evidence="13" id="KW-1185">Reference proteome</keyword>
<evidence type="ECO:0000256" key="2">
    <source>
        <dbReference type="ARBA" id="ARBA00022448"/>
    </source>
</evidence>
<comment type="caution">
    <text evidence="12">The sequence shown here is derived from an EMBL/GenBank/DDBJ whole genome shotgun (WGS) entry which is preliminary data.</text>
</comment>
<dbReference type="Gene3D" id="2.30.42.10">
    <property type="match status" value="1"/>
</dbReference>
<proteinExistence type="predicted"/>